<dbReference type="InterPro" id="IPR050113">
    <property type="entry name" value="Ub_conjugating_enzyme"/>
</dbReference>
<evidence type="ECO:0000256" key="3">
    <source>
        <dbReference type="ARBA" id="ARBA00012486"/>
    </source>
</evidence>
<keyword evidence="8 11" id="KW-0067">ATP-binding</keyword>
<accession>B3RN95</accession>
<dbReference type="CTD" id="6751032"/>
<keyword evidence="14" id="KW-1185">Reference proteome</keyword>
<evidence type="ECO:0000256" key="6">
    <source>
        <dbReference type="ARBA" id="ARBA00022741"/>
    </source>
</evidence>
<dbReference type="eggNOG" id="KOG0423">
    <property type="taxonomic scope" value="Eukaryota"/>
</dbReference>
<dbReference type="SUPFAM" id="SSF54495">
    <property type="entry name" value="UBC-like"/>
    <property type="match status" value="1"/>
</dbReference>
<sequence>MAANLLGQALPSEIVKRVIRELGNLMSDPPEGIKIFPNDGDVTTLYAAIEGPVGTPYEGGIFRLKLMLGKDFPMVPPQGYFLTKIFHPNVAQNGAICVNTLKKDWKPDYGIQHILLTIKCLLIVPNPESALNEEAGRLLLERYIDYSHRAMMMTEIHAMDYKKNSLSENVDPAKGEIATKRYFEEKKVERKTKDKKRALKRL</sequence>
<dbReference type="EC" id="2.3.2.23" evidence="3"/>
<dbReference type="OMA" id="HILIVIR"/>
<proteinExistence type="inferred from homology"/>
<dbReference type="GO" id="GO:0061631">
    <property type="term" value="F:ubiquitin conjugating enzyme activity"/>
    <property type="evidence" value="ECO:0000318"/>
    <property type="project" value="GO_Central"/>
</dbReference>
<dbReference type="STRING" id="10228.B3RN95"/>
<evidence type="ECO:0000313" key="13">
    <source>
        <dbReference type="EMBL" id="EDV27414.1"/>
    </source>
</evidence>
<dbReference type="GO" id="GO:0010458">
    <property type="term" value="P:exit from mitosis"/>
    <property type="evidence" value="ECO:0007669"/>
    <property type="project" value="UniProtKB-ARBA"/>
</dbReference>
<dbReference type="AlphaFoldDB" id="B3RN95"/>
<dbReference type="GO" id="GO:0051301">
    <property type="term" value="P:cell division"/>
    <property type="evidence" value="ECO:0007669"/>
    <property type="project" value="UniProtKB-KW"/>
</dbReference>
<comment type="catalytic activity">
    <reaction evidence="1">
        <text>S-ubiquitinyl-[E1 ubiquitin-activating enzyme]-L-cysteine + [E2 ubiquitin-conjugating enzyme]-L-cysteine = [E1 ubiquitin-activating enzyme]-L-cysteine + S-ubiquitinyl-[E2 ubiquitin-conjugating enzyme]-L-cysteine.</text>
        <dbReference type="EC" id="2.3.2.23"/>
    </reaction>
</comment>
<protein>
    <recommendedName>
        <fullName evidence="3">E2 ubiquitin-conjugating enzyme</fullName>
        <ecNumber evidence="3">2.3.2.23</ecNumber>
    </recommendedName>
</protein>
<dbReference type="Pfam" id="PF00179">
    <property type="entry name" value="UQ_con"/>
    <property type="match status" value="1"/>
</dbReference>
<evidence type="ECO:0000313" key="14">
    <source>
        <dbReference type="Proteomes" id="UP000009022"/>
    </source>
</evidence>
<dbReference type="GeneID" id="6751032"/>
<evidence type="ECO:0000256" key="9">
    <source>
        <dbReference type="ARBA" id="ARBA00023306"/>
    </source>
</evidence>
<dbReference type="Gene3D" id="3.10.110.10">
    <property type="entry name" value="Ubiquitin Conjugating Enzyme"/>
    <property type="match status" value="1"/>
</dbReference>
<dbReference type="SMART" id="SM00212">
    <property type="entry name" value="UBCc"/>
    <property type="match status" value="1"/>
</dbReference>
<evidence type="ECO:0000256" key="7">
    <source>
        <dbReference type="ARBA" id="ARBA00022786"/>
    </source>
</evidence>
<dbReference type="OrthoDB" id="10069349at2759"/>
<evidence type="ECO:0000259" key="12">
    <source>
        <dbReference type="PROSITE" id="PS50127"/>
    </source>
</evidence>
<dbReference type="PROSITE" id="PS00183">
    <property type="entry name" value="UBC_1"/>
    <property type="match status" value="1"/>
</dbReference>
<comment type="pathway">
    <text evidence="2">Protein modification; protein ubiquitination.</text>
</comment>
<dbReference type="InterPro" id="IPR016135">
    <property type="entry name" value="UBQ-conjugating_enzyme/RWD"/>
</dbReference>
<keyword evidence="4" id="KW-0132">Cell division</keyword>
<dbReference type="FunFam" id="3.10.110.10:FF:000034">
    <property type="entry name" value="Ubiquitin-conjugating enzyme E2 S"/>
    <property type="match status" value="1"/>
</dbReference>
<dbReference type="CDD" id="cd23804">
    <property type="entry name" value="UBCc_UBE2S"/>
    <property type="match status" value="1"/>
</dbReference>
<dbReference type="KEGG" id="tad:TRIADDRAFT_53086"/>
<dbReference type="PhylomeDB" id="B3RN95"/>
<evidence type="ECO:0000256" key="1">
    <source>
        <dbReference type="ARBA" id="ARBA00000485"/>
    </source>
</evidence>
<dbReference type="Proteomes" id="UP000009022">
    <property type="component" value="Unassembled WGS sequence"/>
</dbReference>
<dbReference type="InParanoid" id="B3RN95"/>
<dbReference type="PANTHER" id="PTHR24067">
    <property type="entry name" value="UBIQUITIN-CONJUGATING ENZYME E2"/>
    <property type="match status" value="1"/>
</dbReference>
<dbReference type="RefSeq" id="XP_002109248.1">
    <property type="nucleotide sequence ID" value="XM_002109212.1"/>
</dbReference>
<dbReference type="HOGENOM" id="CLU_030988_5_3_1"/>
<keyword evidence="5" id="KW-0808">Transferase</keyword>
<reference evidence="13 14" key="1">
    <citation type="journal article" date="2008" name="Nature">
        <title>The Trichoplax genome and the nature of placozoans.</title>
        <authorList>
            <person name="Srivastava M."/>
            <person name="Begovic E."/>
            <person name="Chapman J."/>
            <person name="Putnam N.H."/>
            <person name="Hellsten U."/>
            <person name="Kawashima T."/>
            <person name="Kuo A."/>
            <person name="Mitros T."/>
            <person name="Salamov A."/>
            <person name="Carpenter M.L."/>
            <person name="Signorovitch A.Y."/>
            <person name="Moreno M.A."/>
            <person name="Kamm K."/>
            <person name="Grimwood J."/>
            <person name="Schmutz J."/>
            <person name="Shapiro H."/>
            <person name="Grigoriev I.V."/>
            <person name="Buss L.W."/>
            <person name="Schierwater B."/>
            <person name="Dellaporta S.L."/>
            <person name="Rokhsar D.S."/>
        </authorList>
    </citation>
    <scope>NUCLEOTIDE SEQUENCE [LARGE SCALE GENOMIC DNA]</scope>
    <source>
        <strain evidence="13 14">Grell-BS-1999</strain>
    </source>
</reference>
<feature type="domain" description="UBC core" evidence="12">
    <location>
        <begin position="13"/>
        <end position="159"/>
    </location>
</feature>
<dbReference type="InterPro" id="IPR000608">
    <property type="entry name" value="UBC"/>
</dbReference>
<evidence type="ECO:0000256" key="11">
    <source>
        <dbReference type="RuleBase" id="RU362109"/>
    </source>
</evidence>
<dbReference type="GO" id="GO:0006511">
    <property type="term" value="P:ubiquitin-dependent protein catabolic process"/>
    <property type="evidence" value="ECO:0000318"/>
    <property type="project" value="GO_Central"/>
</dbReference>
<evidence type="ECO:0000256" key="2">
    <source>
        <dbReference type="ARBA" id="ARBA00004906"/>
    </source>
</evidence>
<comment type="similarity">
    <text evidence="11">Belongs to the ubiquitin-conjugating enzyme family.</text>
</comment>
<keyword evidence="6 11" id="KW-0547">Nucleotide-binding</keyword>
<dbReference type="GO" id="GO:0005524">
    <property type="term" value="F:ATP binding"/>
    <property type="evidence" value="ECO:0007669"/>
    <property type="project" value="UniProtKB-UniRule"/>
</dbReference>
<evidence type="ECO:0000256" key="4">
    <source>
        <dbReference type="ARBA" id="ARBA00022618"/>
    </source>
</evidence>
<evidence type="ECO:0000256" key="10">
    <source>
        <dbReference type="PROSITE-ProRule" id="PRU10133"/>
    </source>
</evidence>
<feature type="active site" description="Glycyl thioester intermediate" evidence="10">
    <location>
        <position position="97"/>
    </location>
</feature>
<dbReference type="GO" id="GO:0005634">
    <property type="term" value="C:nucleus"/>
    <property type="evidence" value="ECO:0000318"/>
    <property type="project" value="GO_Central"/>
</dbReference>
<dbReference type="PROSITE" id="PS50127">
    <property type="entry name" value="UBC_2"/>
    <property type="match status" value="1"/>
</dbReference>
<dbReference type="EMBL" id="DS985242">
    <property type="protein sequence ID" value="EDV27414.1"/>
    <property type="molecule type" value="Genomic_DNA"/>
</dbReference>
<keyword evidence="9" id="KW-0131">Cell cycle</keyword>
<dbReference type="GO" id="GO:0000209">
    <property type="term" value="P:protein polyubiquitination"/>
    <property type="evidence" value="ECO:0000318"/>
    <property type="project" value="GO_Central"/>
</dbReference>
<name>B3RN95_TRIAD</name>
<evidence type="ECO:0000256" key="5">
    <source>
        <dbReference type="ARBA" id="ARBA00022679"/>
    </source>
</evidence>
<dbReference type="FunCoup" id="B3RN95">
    <property type="interactions" value="1926"/>
</dbReference>
<gene>
    <name evidence="13" type="ORF">TRIADDRAFT_53086</name>
</gene>
<evidence type="ECO:0000256" key="8">
    <source>
        <dbReference type="ARBA" id="ARBA00022840"/>
    </source>
</evidence>
<dbReference type="GO" id="GO:0031145">
    <property type="term" value="P:anaphase-promoting complex-dependent catabolic process"/>
    <property type="evidence" value="ECO:0007669"/>
    <property type="project" value="UniProtKB-ARBA"/>
</dbReference>
<organism evidence="13 14">
    <name type="scientific">Trichoplax adhaerens</name>
    <name type="common">Trichoplax reptans</name>
    <dbReference type="NCBI Taxonomy" id="10228"/>
    <lineage>
        <taxon>Eukaryota</taxon>
        <taxon>Metazoa</taxon>
        <taxon>Placozoa</taxon>
        <taxon>Uniplacotomia</taxon>
        <taxon>Trichoplacea</taxon>
        <taxon>Trichoplacidae</taxon>
        <taxon>Trichoplax</taxon>
    </lineage>
</organism>
<keyword evidence="7 11" id="KW-0833">Ubl conjugation pathway</keyword>
<dbReference type="InterPro" id="IPR023313">
    <property type="entry name" value="UBQ-conjugating_AS"/>
</dbReference>